<reference evidence="14 16" key="1">
    <citation type="journal article" date="2016" name="Plant Dis.">
        <title>Improved production of propionic acid using genome shuffling.</title>
        <authorList>
            <person name="Luna-Flores C.H."/>
            <person name="Palfreyman R.W."/>
            <person name="Kromer J.O."/>
            <person name="Nielsen L.K."/>
            <person name="Marcellin E."/>
        </authorList>
    </citation>
    <scope>NUCLEOTIDE SEQUENCE [LARGE SCALE GENOMIC DNA]</scope>
    <source>
        <strain evidence="14 16">F3E8</strain>
    </source>
</reference>
<dbReference type="Pfam" id="PF20974">
    <property type="entry name" value="tRNA-synt_1c_C2"/>
    <property type="match status" value="1"/>
</dbReference>
<dbReference type="Proteomes" id="UP000178666">
    <property type="component" value="Chromosome"/>
</dbReference>
<dbReference type="InterPro" id="IPR000924">
    <property type="entry name" value="Glu/Gln-tRNA-synth"/>
</dbReference>
<dbReference type="InterPro" id="IPR020058">
    <property type="entry name" value="Glu/Gln-tRNA-synth_Ib_cat-dom"/>
</dbReference>
<dbReference type="Proteomes" id="UP000075221">
    <property type="component" value="Chromosome"/>
</dbReference>
<evidence type="ECO:0000256" key="9">
    <source>
        <dbReference type="SAM" id="MobiDB-lite"/>
    </source>
</evidence>
<organism evidence="13 15">
    <name type="scientific">Acidipropionibacterium acidipropionici</name>
    <dbReference type="NCBI Taxonomy" id="1748"/>
    <lineage>
        <taxon>Bacteria</taxon>
        <taxon>Bacillati</taxon>
        <taxon>Actinomycetota</taxon>
        <taxon>Actinomycetes</taxon>
        <taxon>Propionibacteriales</taxon>
        <taxon>Propionibacteriaceae</taxon>
        <taxon>Acidipropionibacterium</taxon>
    </lineage>
</organism>
<dbReference type="InterPro" id="IPR049437">
    <property type="entry name" value="tRNA-synt_1c_C2"/>
</dbReference>
<dbReference type="Gene3D" id="3.40.50.620">
    <property type="entry name" value="HUPs"/>
    <property type="match status" value="1"/>
</dbReference>
<dbReference type="FunFam" id="3.40.50.620:FF:000037">
    <property type="entry name" value="Glutamine--tRNA ligase cytoplasmic"/>
    <property type="match status" value="1"/>
</dbReference>
<dbReference type="PANTHER" id="PTHR43097">
    <property type="entry name" value="GLUTAMINE-TRNA LIGASE"/>
    <property type="match status" value="1"/>
</dbReference>
<keyword evidence="3 8" id="KW-0547">Nucleotide-binding</keyword>
<evidence type="ECO:0000256" key="3">
    <source>
        <dbReference type="ARBA" id="ARBA00022741"/>
    </source>
</evidence>
<protein>
    <recommendedName>
        <fullName evidence="7">Glutamine--tRNA ligase</fullName>
        <ecNumber evidence="7">6.1.1.18</ecNumber>
    </recommendedName>
</protein>
<sequence length="574" mass="64724">MAEPSSTPSSAPSTAPSIAPSDFIRDVVREDNAQGTYSGRVQTRFPPEPNGYLHIGHAKAIVTDFGIAESFGGVCNLRLDDTNPGTEETEYVQAIVDDIAWLGYTPGRVVHASDYFEQLYSWAQYLIEQGLAYVDDQDPETISAQRGGYGKPGVESPYRDRPAAESLDLLARMRIGEFPDGSRCLRARIDMQNENMWLRDPVMYRIRHMHHHSTGDEWKIFPTYDWAHGQSDAIEGVTHSLCSLEFNSHRPLYEWFLAHLPLEGPAPKQREFARLELTHTITSKRRLKKLVDDRLVDGWDDPRMPTLRGMRRRGYPAAAIRDFCTAIGTTRNNSVRAIEEFESFVRKELNRTAQRRMAVLHPLKLVLDGWPVDADGNPVVDHFEIVNNPENPDDGTRRVAFSGTLWIEQDDFREDPPRKYFRLSPGREVRLRGAYLVTATDVVKDAEGRIVEVHASYDPDSRGGTAPDGRKVKSTMHWVSAAHAVDAEVRLYDRLFTADIPGEATGEALDDLNPDSRQILTGCKLEAALADTDPGQVVQFERLGYFGVDPDSPMVFHRTVGLRDEWAHIQKRNG</sequence>
<dbReference type="InterPro" id="IPR050132">
    <property type="entry name" value="Gln/Glu-tRNA_Ligase"/>
</dbReference>
<evidence type="ECO:0000313" key="15">
    <source>
        <dbReference type="Proteomes" id="UP000075221"/>
    </source>
</evidence>
<keyword evidence="1" id="KW-0963">Cytoplasm</keyword>
<name>A0A142KG54_9ACTN</name>
<accession>A0A142KG54</accession>
<evidence type="ECO:0000313" key="14">
    <source>
        <dbReference type="EMBL" id="AOZ46572.1"/>
    </source>
</evidence>
<dbReference type="NCBIfam" id="NF011291">
    <property type="entry name" value="PRK14703.1"/>
    <property type="match status" value="1"/>
</dbReference>
<dbReference type="GO" id="GO:0004819">
    <property type="term" value="F:glutamine-tRNA ligase activity"/>
    <property type="evidence" value="ECO:0007669"/>
    <property type="project" value="UniProtKB-UniRule"/>
</dbReference>
<dbReference type="OrthoDB" id="9801560at2"/>
<dbReference type="GO" id="GO:0005524">
    <property type="term" value="F:ATP binding"/>
    <property type="evidence" value="ECO:0007669"/>
    <property type="project" value="UniProtKB-KW"/>
</dbReference>
<dbReference type="NCBIfam" id="TIGR00440">
    <property type="entry name" value="glnS"/>
    <property type="match status" value="1"/>
</dbReference>
<evidence type="ECO:0000256" key="5">
    <source>
        <dbReference type="ARBA" id="ARBA00022917"/>
    </source>
</evidence>
<keyword evidence="4 8" id="KW-0067">ATP-binding</keyword>
<dbReference type="EMBL" id="CP015970">
    <property type="protein sequence ID" value="AOZ46572.1"/>
    <property type="molecule type" value="Genomic_DNA"/>
</dbReference>
<evidence type="ECO:0000256" key="1">
    <source>
        <dbReference type="ARBA" id="ARBA00022490"/>
    </source>
</evidence>
<evidence type="ECO:0000313" key="16">
    <source>
        <dbReference type="Proteomes" id="UP000178666"/>
    </source>
</evidence>
<dbReference type="InterPro" id="IPR020056">
    <property type="entry name" value="Rbsml_bL25/Gln-tRNA_synth_N"/>
</dbReference>
<feature type="region of interest" description="Disordered" evidence="9">
    <location>
        <begin position="1"/>
        <end position="21"/>
    </location>
</feature>
<dbReference type="InterPro" id="IPR020059">
    <property type="entry name" value="Glu/Gln-tRNA-synth_Ib_codon-bd"/>
</dbReference>
<evidence type="ECO:0000259" key="11">
    <source>
        <dbReference type="Pfam" id="PF03950"/>
    </source>
</evidence>
<evidence type="ECO:0000256" key="4">
    <source>
        <dbReference type="ARBA" id="ARBA00022840"/>
    </source>
</evidence>
<keyword evidence="5 8" id="KW-0648">Protein biosynthesis</keyword>
<keyword evidence="6 8" id="KW-0030">Aminoacyl-tRNA synthetase</keyword>
<gene>
    <name evidence="14" type="ORF">A8L58_07485</name>
    <name evidence="13" type="ORF">AXH35_06020</name>
</gene>
<evidence type="ECO:0000256" key="8">
    <source>
        <dbReference type="RuleBase" id="RU363037"/>
    </source>
</evidence>
<evidence type="ECO:0000259" key="10">
    <source>
        <dbReference type="Pfam" id="PF00749"/>
    </source>
</evidence>
<dbReference type="KEGG" id="aaci:ASQ49_09135"/>
<evidence type="ECO:0000259" key="12">
    <source>
        <dbReference type="Pfam" id="PF20974"/>
    </source>
</evidence>
<dbReference type="GO" id="GO:0006425">
    <property type="term" value="P:glutaminyl-tRNA aminoacylation"/>
    <property type="evidence" value="ECO:0007669"/>
    <property type="project" value="UniProtKB-UniRule"/>
</dbReference>
<reference evidence="13 15" key="2">
    <citation type="submission" date="2016-02" db="EMBL/GenBank/DDBJ databases">
        <title>Complete Genome Sequence of Propionibacterium acidipropionici ATCC 55737.</title>
        <authorList>
            <person name="Luna Flores C.H."/>
            <person name="Nielsen L.K."/>
            <person name="Marcellin E."/>
        </authorList>
    </citation>
    <scope>NUCLEOTIDE SEQUENCE [LARGE SCALE GENOMIC DNA]</scope>
    <source>
        <strain evidence="13 15">ATCC 55737</strain>
    </source>
</reference>
<dbReference type="PANTHER" id="PTHR43097:SF5">
    <property type="entry name" value="GLUTAMATE--TRNA LIGASE"/>
    <property type="match status" value="1"/>
</dbReference>
<evidence type="ECO:0000256" key="2">
    <source>
        <dbReference type="ARBA" id="ARBA00022598"/>
    </source>
</evidence>
<dbReference type="EMBL" id="CP014352">
    <property type="protein sequence ID" value="AMS05092.1"/>
    <property type="molecule type" value="Genomic_DNA"/>
</dbReference>
<keyword evidence="16" id="KW-1185">Reference proteome</keyword>
<feature type="domain" description="Glutamyl/glutaminyl-tRNA synthetase class Ib catalytic" evidence="10">
    <location>
        <begin position="41"/>
        <end position="350"/>
    </location>
</feature>
<evidence type="ECO:0000256" key="7">
    <source>
        <dbReference type="NCBIfam" id="TIGR00440"/>
    </source>
</evidence>
<proteinExistence type="inferred from homology"/>
<dbReference type="RefSeq" id="WP_015071253.1">
    <property type="nucleotide sequence ID" value="NZ_CP013126.1"/>
</dbReference>
<dbReference type="SUPFAM" id="SSF52374">
    <property type="entry name" value="Nucleotidylyl transferase"/>
    <property type="match status" value="1"/>
</dbReference>
<dbReference type="InterPro" id="IPR004514">
    <property type="entry name" value="Gln-tRNA-synth"/>
</dbReference>
<dbReference type="InterPro" id="IPR011035">
    <property type="entry name" value="Ribosomal_bL25/Gln-tRNA_synth"/>
</dbReference>
<dbReference type="Gene3D" id="2.40.240.10">
    <property type="entry name" value="Ribosomal Protein L25, Chain P"/>
    <property type="match status" value="2"/>
</dbReference>
<dbReference type="PRINTS" id="PR00987">
    <property type="entry name" value="TRNASYNTHGLU"/>
</dbReference>
<dbReference type="SUPFAM" id="SSF50715">
    <property type="entry name" value="Ribosomal protein L25-like"/>
    <property type="match status" value="1"/>
</dbReference>
<dbReference type="Pfam" id="PF00749">
    <property type="entry name" value="tRNA-synt_1c"/>
    <property type="match status" value="1"/>
</dbReference>
<evidence type="ECO:0000256" key="6">
    <source>
        <dbReference type="ARBA" id="ARBA00023146"/>
    </source>
</evidence>
<feature type="domain" description="Glutamyl/glutaminyl-tRNA synthetase class Ib anti-codon binding" evidence="11">
    <location>
        <begin position="353"/>
        <end position="458"/>
    </location>
</feature>
<comment type="similarity">
    <text evidence="8">Belongs to the class-I aminoacyl-tRNA synthetase family.</text>
</comment>
<dbReference type="Pfam" id="PF03950">
    <property type="entry name" value="tRNA-synt_1c_C"/>
    <property type="match status" value="1"/>
</dbReference>
<dbReference type="GO" id="GO:0005829">
    <property type="term" value="C:cytosol"/>
    <property type="evidence" value="ECO:0007669"/>
    <property type="project" value="TreeGrafter"/>
</dbReference>
<dbReference type="InterPro" id="IPR014729">
    <property type="entry name" value="Rossmann-like_a/b/a_fold"/>
</dbReference>
<dbReference type="OMA" id="TWCIYPM"/>
<dbReference type="GeneID" id="88085173"/>
<evidence type="ECO:0000313" key="13">
    <source>
        <dbReference type="EMBL" id="AMS05092.1"/>
    </source>
</evidence>
<keyword evidence="2 8" id="KW-0436">Ligase</keyword>
<dbReference type="AlphaFoldDB" id="A0A142KG54"/>
<feature type="domain" description="tRNA synthetases class I (E and Q) anti-codon binding" evidence="12">
    <location>
        <begin position="475"/>
        <end position="549"/>
    </location>
</feature>
<dbReference type="EC" id="6.1.1.18" evidence="7"/>